<dbReference type="PANTHER" id="PTHR45527">
    <property type="entry name" value="NONRIBOSOMAL PEPTIDE SYNTHETASE"/>
    <property type="match status" value="1"/>
</dbReference>
<organism evidence="5 6">
    <name type="scientific">Physocladia obscura</name>
    <dbReference type="NCBI Taxonomy" id="109957"/>
    <lineage>
        <taxon>Eukaryota</taxon>
        <taxon>Fungi</taxon>
        <taxon>Fungi incertae sedis</taxon>
        <taxon>Chytridiomycota</taxon>
        <taxon>Chytridiomycota incertae sedis</taxon>
        <taxon>Chytridiomycetes</taxon>
        <taxon>Chytridiales</taxon>
        <taxon>Chytriomycetaceae</taxon>
        <taxon>Physocladia</taxon>
    </lineage>
</organism>
<dbReference type="InterPro" id="IPR036736">
    <property type="entry name" value="ACP-like_sf"/>
</dbReference>
<protein>
    <recommendedName>
        <fullName evidence="4">Carrier domain-containing protein</fullName>
    </recommendedName>
</protein>
<dbReference type="PANTHER" id="PTHR45527:SF1">
    <property type="entry name" value="FATTY ACID SYNTHASE"/>
    <property type="match status" value="1"/>
</dbReference>
<comment type="caution">
    <text evidence="5">The sequence shown here is derived from an EMBL/GenBank/DDBJ whole genome shotgun (WGS) entry which is preliminary data.</text>
</comment>
<dbReference type="GO" id="GO:0031177">
    <property type="term" value="F:phosphopantetheine binding"/>
    <property type="evidence" value="ECO:0007669"/>
    <property type="project" value="TreeGrafter"/>
</dbReference>
<evidence type="ECO:0000313" key="5">
    <source>
        <dbReference type="EMBL" id="KAJ3096932.1"/>
    </source>
</evidence>
<dbReference type="PROSITE" id="PS00455">
    <property type="entry name" value="AMP_BINDING"/>
    <property type="match status" value="1"/>
</dbReference>
<dbReference type="SUPFAM" id="SSF47336">
    <property type="entry name" value="ACP-like"/>
    <property type="match status" value="1"/>
</dbReference>
<dbReference type="Gene3D" id="3.40.50.12780">
    <property type="entry name" value="N-terminal domain of ligase-like"/>
    <property type="match status" value="1"/>
</dbReference>
<evidence type="ECO:0000259" key="4">
    <source>
        <dbReference type="PROSITE" id="PS50075"/>
    </source>
</evidence>
<dbReference type="Pfam" id="PF00501">
    <property type="entry name" value="AMP-binding"/>
    <property type="match status" value="1"/>
</dbReference>
<keyword evidence="6" id="KW-1185">Reference proteome</keyword>
<evidence type="ECO:0000256" key="2">
    <source>
        <dbReference type="ARBA" id="ARBA00022553"/>
    </source>
</evidence>
<dbReference type="GO" id="GO:0043041">
    <property type="term" value="P:amino acid activation for nonribosomal peptide biosynthetic process"/>
    <property type="evidence" value="ECO:0007669"/>
    <property type="project" value="TreeGrafter"/>
</dbReference>
<accession>A0AAD5XBW7</accession>
<dbReference type="AlphaFoldDB" id="A0AAD5XBW7"/>
<dbReference type="EMBL" id="JADGJH010002555">
    <property type="protein sequence ID" value="KAJ3096932.1"/>
    <property type="molecule type" value="Genomic_DNA"/>
</dbReference>
<dbReference type="Pfam" id="PF00550">
    <property type="entry name" value="PP-binding"/>
    <property type="match status" value="1"/>
</dbReference>
<gene>
    <name evidence="5" type="ORF">HK100_005466</name>
</gene>
<keyword evidence="1" id="KW-0596">Phosphopantetheine</keyword>
<sequence length="1098" mass="119818">MPSIATPSTVQVWINAVTELDFLRRSSRTADLVSDIKIACDHAALPNENQVLEAVGLVLQTIVNELEISKNREAMLGLLGSSVELVAEVFGNIDGLFENASSNIPSFGRQLVTSVVGALVALVAFAPDSGERHFGFDFKAAQTVSAFYKSFYFKNLDFEVLSQLEFGKDTLAGGGERKTEKRESATLALTEASCISEGWSSEKIALYAKAAWALTCRKFTRSSIFVFGDRLSEQKVFPFSVELNDDDTVSAFLDQIESTSTVAKSHTFLTLEIFNSLFSSYPDLSRAVRTTFDFNQPRTSVDNDYDVEFSVSYESGLLAAKPVFNNQIVPSSQISLFLAEYEFTLSQLLNAGHATPLSEFWNLSNTQNALLSKVCFGPSVPVRHTTPHAYIDKAIADAAPNAVAVEFEDSSLSYADLDRAARVLSSEYLEKCGVQTGVVVALVMQRGFELIVAQLAVARMGATFLPLDSSFPIDRINFILRDAGVKVVITTPAENRREFNDFSVVSLSLLDLLSRPDAVFNRTRTEYNASPDSPFAILYTSGSTGVPKGVPLCNVAASCHIQENLFGSEHGGKQLQVTAISFDACTLEIWTCLAHNITLVLKGSEGDIVADAQKVTRLVLTPTGLTHLGNPSAYPNLTHVTVVGEACPLSLKNEWSQHVCFQNAYGPTEITFASNAGQLNVDNAITVGSVLPNVSVYILDQVGRPCPVGVVGEIVAGGIGVSIGYLGLPELTAEKFLPDPFWKSTRSWQSELSPRMFKTGDMGRILMDGTLDEVAAIMQLYDGVKMACAIAKDSKMLVGFVTPDSINSSDLRRFVASKLPAYMVPAVICSLPEIPVTRSGKIDKKTLESYPVFEMVHEGVAPNTLTEIMIAELWSEILRVPLASITTESSFFVLGGDSISVLNFKNKFSGRSGLNVISVGDVLTLPVLKDLAKFFDAATAISPSTNSNSLELKKEWGYMDTEVESVSIATPLQVSMLVESLKIRSRYVLCKSWVTTGIFFDEFVCAWKALSDTHSALRTTFVSDNSGIYQIILRNNFPRTFETIELEEEEGESEMNANLIEHQTIAGFEVFGSPLCKLIAVTSKKSSKKFFMAGRIKY</sequence>
<dbReference type="InterPro" id="IPR045851">
    <property type="entry name" value="AMP-bd_C_sf"/>
</dbReference>
<dbReference type="GO" id="GO:0044550">
    <property type="term" value="P:secondary metabolite biosynthetic process"/>
    <property type="evidence" value="ECO:0007669"/>
    <property type="project" value="TreeGrafter"/>
</dbReference>
<keyword evidence="3" id="KW-0436">Ligase</keyword>
<dbReference type="InterPro" id="IPR023213">
    <property type="entry name" value="CAT-like_dom_sf"/>
</dbReference>
<dbReference type="InterPro" id="IPR000873">
    <property type="entry name" value="AMP-dep_synth/lig_dom"/>
</dbReference>
<dbReference type="SUPFAM" id="SSF52777">
    <property type="entry name" value="CoA-dependent acyltransferases"/>
    <property type="match status" value="1"/>
</dbReference>
<dbReference type="Gene3D" id="3.30.300.30">
    <property type="match status" value="1"/>
</dbReference>
<name>A0AAD5XBW7_9FUNG</name>
<feature type="domain" description="Carrier" evidence="4">
    <location>
        <begin position="861"/>
        <end position="939"/>
    </location>
</feature>
<dbReference type="GO" id="GO:0016874">
    <property type="term" value="F:ligase activity"/>
    <property type="evidence" value="ECO:0007669"/>
    <property type="project" value="UniProtKB-KW"/>
</dbReference>
<dbReference type="InterPro" id="IPR009081">
    <property type="entry name" value="PP-bd_ACP"/>
</dbReference>
<evidence type="ECO:0000313" key="6">
    <source>
        <dbReference type="Proteomes" id="UP001211907"/>
    </source>
</evidence>
<proteinExistence type="predicted"/>
<keyword evidence="2" id="KW-0597">Phosphoprotein</keyword>
<dbReference type="Pfam" id="PF13193">
    <property type="entry name" value="AMP-binding_C"/>
    <property type="match status" value="1"/>
</dbReference>
<evidence type="ECO:0000256" key="1">
    <source>
        <dbReference type="ARBA" id="ARBA00022450"/>
    </source>
</evidence>
<dbReference type="InterPro" id="IPR020845">
    <property type="entry name" value="AMP-binding_CS"/>
</dbReference>
<reference evidence="5" key="1">
    <citation type="submission" date="2020-05" db="EMBL/GenBank/DDBJ databases">
        <title>Phylogenomic resolution of chytrid fungi.</title>
        <authorList>
            <person name="Stajich J.E."/>
            <person name="Amses K."/>
            <person name="Simmons R."/>
            <person name="Seto K."/>
            <person name="Myers J."/>
            <person name="Bonds A."/>
            <person name="Quandt C.A."/>
            <person name="Barry K."/>
            <person name="Liu P."/>
            <person name="Grigoriev I."/>
            <person name="Longcore J.E."/>
            <person name="James T.Y."/>
        </authorList>
    </citation>
    <scope>NUCLEOTIDE SEQUENCE</scope>
    <source>
        <strain evidence="5">JEL0513</strain>
    </source>
</reference>
<dbReference type="SUPFAM" id="SSF56801">
    <property type="entry name" value="Acetyl-CoA synthetase-like"/>
    <property type="match status" value="1"/>
</dbReference>
<dbReference type="PROSITE" id="PS50075">
    <property type="entry name" value="CARRIER"/>
    <property type="match status" value="1"/>
</dbReference>
<dbReference type="Gene3D" id="3.30.559.10">
    <property type="entry name" value="Chloramphenicol acetyltransferase-like domain"/>
    <property type="match status" value="1"/>
</dbReference>
<dbReference type="Gene3D" id="1.10.1200.10">
    <property type="entry name" value="ACP-like"/>
    <property type="match status" value="1"/>
</dbReference>
<evidence type="ECO:0000256" key="3">
    <source>
        <dbReference type="ARBA" id="ARBA00022598"/>
    </source>
</evidence>
<dbReference type="Proteomes" id="UP001211907">
    <property type="component" value="Unassembled WGS sequence"/>
</dbReference>
<dbReference type="InterPro" id="IPR042099">
    <property type="entry name" value="ANL_N_sf"/>
</dbReference>
<dbReference type="CDD" id="cd05930">
    <property type="entry name" value="A_NRPS"/>
    <property type="match status" value="1"/>
</dbReference>
<dbReference type="InterPro" id="IPR025110">
    <property type="entry name" value="AMP-bd_C"/>
</dbReference>
<dbReference type="Gene3D" id="3.30.559.30">
    <property type="entry name" value="Nonribosomal peptide synthetase, condensation domain"/>
    <property type="match status" value="1"/>
</dbReference>
<dbReference type="GO" id="GO:0005737">
    <property type="term" value="C:cytoplasm"/>
    <property type="evidence" value="ECO:0007669"/>
    <property type="project" value="TreeGrafter"/>
</dbReference>